<protein>
    <submittedName>
        <fullName evidence="1">Rrf2 family transcriptional regulator</fullName>
    </submittedName>
</protein>
<sequence length="157" mass="17906">MKLTNATEQALAILAILATQQEDIPVSSQTIYKKLSVSQSYIKKLLRKLVVSKVIEGVSGNNGGFFIERNLKDISLLEIVESIEGPFYSFPHIGVLERAFSDFNEIAEDGNKVISQVFNRADYAWNEEIRRVSIQDMLEEVFSGYGEIPKRDWNQWM</sequence>
<dbReference type="Gene3D" id="1.10.10.10">
    <property type="entry name" value="Winged helix-like DNA-binding domain superfamily/Winged helix DNA-binding domain"/>
    <property type="match status" value="1"/>
</dbReference>
<proteinExistence type="predicted"/>
<dbReference type="Proteomes" id="UP000664857">
    <property type="component" value="Unassembled WGS sequence"/>
</dbReference>
<name>A0ABS3HS73_9ENTE</name>
<dbReference type="PANTHER" id="PTHR33221">
    <property type="entry name" value="WINGED HELIX-TURN-HELIX TRANSCRIPTIONAL REGULATOR, RRF2 FAMILY"/>
    <property type="match status" value="1"/>
</dbReference>
<dbReference type="NCBIfam" id="TIGR00738">
    <property type="entry name" value="rrf2_super"/>
    <property type="match status" value="1"/>
</dbReference>
<evidence type="ECO:0000313" key="2">
    <source>
        <dbReference type="Proteomes" id="UP000664857"/>
    </source>
</evidence>
<dbReference type="PROSITE" id="PS51197">
    <property type="entry name" value="HTH_RRF2_2"/>
    <property type="match status" value="1"/>
</dbReference>
<dbReference type="Pfam" id="PF02082">
    <property type="entry name" value="Rrf2"/>
    <property type="match status" value="1"/>
</dbReference>
<comment type="caution">
    <text evidence="1">The sequence shown here is derived from an EMBL/GenBank/DDBJ whole genome shotgun (WGS) entry which is preliminary data.</text>
</comment>
<dbReference type="EMBL" id="JAFLVX010000016">
    <property type="protein sequence ID" value="MBO0476611.1"/>
    <property type="molecule type" value="Genomic_DNA"/>
</dbReference>
<dbReference type="RefSeq" id="WP_206965774.1">
    <property type="nucleotide sequence ID" value="NZ_JAFLVX010000016.1"/>
</dbReference>
<dbReference type="InterPro" id="IPR000944">
    <property type="entry name" value="Tscrpt_reg_Rrf2"/>
</dbReference>
<keyword evidence="2" id="KW-1185">Reference proteome</keyword>
<gene>
    <name evidence="1" type="ORF">DOK76_05980</name>
</gene>
<reference evidence="1 2" key="1">
    <citation type="submission" date="2021-03" db="EMBL/GenBank/DDBJ databases">
        <title>Enterococcal diversity collection.</title>
        <authorList>
            <person name="Gilmore M.S."/>
            <person name="Schwartzman J."/>
            <person name="Van Tyne D."/>
            <person name="Martin M."/>
            <person name="Earl A.M."/>
            <person name="Manson A.L."/>
            <person name="Straub T."/>
            <person name="Salamzade R."/>
            <person name="Saavedra J."/>
            <person name="Lebreton F."/>
            <person name="Prichula J."/>
            <person name="Schaufler K."/>
            <person name="Gaca A."/>
            <person name="Sgardioli B."/>
            <person name="Wagenaar J."/>
            <person name="Strong T."/>
        </authorList>
    </citation>
    <scope>NUCLEOTIDE SEQUENCE [LARGE SCALE GENOMIC DNA]</scope>
    <source>
        <strain evidence="1 2">DIV0080</strain>
    </source>
</reference>
<evidence type="ECO:0000313" key="1">
    <source>
        <dbReference type="EMBL" id="MBO0476611.1"/>
    </source>
</evidence>
<organism evidence="1 2">
    <name type="scientific">Candidatus Vagococcus giribetii</name>
    <dbReference type="NCBI Taxonomy" id="2230876"/>
    <lineage>
        <taxon>Bacteria</taxon>
        <taxon>Bacillati</taxon>
        <taxon>Bacillota</taxon>
        <taxon>Bacilli</taxon>
        <taxon>Lactobacillales</taxon>
        <taxon>Enterococcaceae</taxon>
        <taxon>Vagococcus</taxon>
    </lineage>
</organism>
<dbReference type="PANTHER" id="PTHR33221:SF9">
    <property type="entry name" value="RRF2 FAMILY PROTEIN"/>
    <property type="match status" value="1"/>
</dbReference>
<dbReference type="SUPFAM" id="SSF46785">
    <property type="entry name" value="Winged helix' DNA-binding domain"/>
    <property type="match status" value="1"/>
</dbReference>
<dbReference type="InterPro" id="IPR036390">
    <property type="entry name" value="WH_DNA-bd_sf"/>
</dbReference>
<dbReference type="InterPro" id="IPR036388">
    <property type="entry name" value="WH-like_DNA-bd_sf"/>
</dbReference>
<accession>A0ABS3HS73</accession>